<dbReference type="GO" id="GO:0072318">
    <property type="term" value="P:clathrin coat disassembly"/>
    <property type="evidence" value="ECO:0007669"/>
    <property type="project" value="TreeGrafter"/>
</dbReference>
<feature type="compositionally biased region" description="Low complexity" evidence="2">
    <location>
        <begin position="757"/>
        <end position="780"/>
    </location>
</feature>
<evidence type="ECO:0000313" key="3">
    <source>
        <dbReference type="EMBL" id="KAJ8499131.1"/>
    </source>
</evidence>
<organism evidence="3 4">
    <name type="scientific">Ensete ventricosum</name>
    <name type="common">Abyssinian banana</name>
    <name type="synonym">Musa ensete</name>
    <dbReference type="NCBI Taxonomy" id="4639"/>
    <lineage>
        <taxon>Eukaryota</taxon>
        <taxon>Viridiplantae</taxon>
        <taxon>Streptophyta</taxon>
        <taxon>Embryophyta</taxon>
        <taxon>Tracheophyta</taxon>
        <taxon>Spermatophyta</taxon>
        <taxon>Magnoliopsida</taxon>
        <taxon>Liliopsida</taxon>
        <taxon>Zingiberales</taxon>
        <taxon>Musaceae</taxon>
        <taxon>Ensete</taxon>
    </lineage>
</organism>
<feature type="region of interest" description="Disordered" evidence="2">
    <location>
        <begin position="473"/>
        <end position="589"/>
    </location>
</feature>
<accession>A0AAV8RFL0</accession>
<dbReference type="GO" id="GO:0031982">
    <property type="term" value="C:vesicle"/>
    <property type="evidence" value="ECO:0007669"/>
    <property type="project" value="TreeGrafter"/>
</dbReference>
<feature type="compositionally biased region" description="Polar residues" evidence="2">
    <location>
        <begin position="50"/>
        <end position="67"/>
    </location>
</feature>
<feature type="compositionally biased region" description="Basic and acidic residues" evidence="2">
    <location>
        <begin position="192"/>
        <end position="201"/>
    </location>
</feature>
<dbReference type="FunFam" id="1.10.287.110:FF:000009">
    <property type="entry name" value="Auxilin-related protein 1"/>
    <property type="match status" value="1"/>
</dbReference>
<dbReference type="GO" id="GO:0072583">
    <property type="term" value="P:clathrin-dependent endocytosis"/>
    <property type="evidence" value="ECO:0007669"/>
    <property type="project" value="TreeGrafter"/>
</dbReference>
<dbReference type="EMBL" id="JAQQAF010000003">
    <property type="protein sequence ID" value="KAJ8499131.1"/>
    <property type="molecule type" value="Genomic_DNA"/>
</dbReference>
<evidence type="ECO:0000256" key="1">
    <source>
        <dbReference type="ARBA" id="ARBA00023054"/>
    </source>
</evidence>
<protein>
    <recommendedName>
        <fullName evidence="5">J domain-containing protein</fullName>
    </recommendedName>
</protein>
<proteinExistence type="predicted"/>
<feature type="compositionally biased region" description="Basic and acidic residues" evidence="2">
    <location>
        <begin position="509"/>
        <end position="589"/>
    </location>
</feature>
<dbReference type="PANTHER" id="PTHR23172">
    <property type="entry name" value="AUXILIN/CYCLIN G-ASSOCIATED KINASE-RELATED"/>
    <property type="match status" value="1"/>
</dbReference>
<evidence type="ECO:0000256" key="2">
    <source>
        <dbReference type="SAM" id="MobiDB-lite"/>
    </source>
</evidence>
<feature type="compositionally biased region" description="Basic and acidic residues" evidence="2">
    <location>
        <begin position="473"/>
        <end position="501"/>
    </location>
</feature>
<dbReference type="GO" id="GO:0005737">
    <property type="term" value="C:cytoplasm"/>
    <property type="evidence" value="ECO:0007669"/>
    <property type="project" value="TreeGrafter"/>
</dbReference>
<dbReference type="Gene3D" id="1.10.287.110">
    <property type="entry name" value="DnaJ domain"/>
    <property type="match status" value="1"/>
</dbReference>
<keyword evidence="1" id="KW-0175">Coiled coil</keyword>
<name>A0AAV8RFL0_ENSVE</name>
<evidence type="ECO:0008006" key="5">
    <source>
        <dbReference type="Google" id="ProtNLM"/>
    </source>
</evidence>
<keyword evidence="4" id="KW-1185">Reference proteome</keyword>
<feature type="region of interest" description="Disordered" evidence="2">
    <location>
        <begin position="738"/>
        <end position="819"/>
    </location>
</feature>
<evidence type="ECO:0000313" key="4">
    <source>
        <dbReference type="Proteomes" id="UP001222027"/>
    </source>
</evidence>
<feature type="compositionally biased region" description="Pro residues" evidence="2">
    <location>
        <begin position="375"/>
        <end position="386"/>
    </location>
</feature>
<gene>
    <name evidence="3" type="ORF">OPV22_009683</name>
</gene>
<comment type="caution">
    <text evidence="3">The sequence shown here is derived from an EMBL/GenBank/DDBJ whole genome shotgun (WGS) entry which is preliminary data.</text>
</comment>
<feature type="region of interest" description="Disordered" evidence="2">
    <location>
        <begin position="624"/>
        <end position="661"/>
    </location>
</feature>
<dbReference type="Proteomes" id="UP001222027">
    <property type="component" value="Unassembled WGS sequence"/>
</dbReference>
<feature type="region of interest" description="Disordered" evidence="2">
    <location>
        <begin position="179"/>
        <end position="246"/>
    </location>
</feature>
<feature type="region of interest" description="Disordered" evidence="2">
    <location>
        <begin position="370"/>
        <end position="422"/>
    </location>
</feature>
<dbReference type="SUPFAM" id="SSF46565">
    <property type="entry name" value="Chaperone J-domain"/>
    <property type="match status" value="1"/>
</dbReference>
<feature type="compositionally biased region" description="Low complexity" evidence="2">
    <location>
        <begin position="20"/>
        <end position="31"/>
    </location>
</feature>
<sequence>MDEFSGILDRDFGLRPQGKSAPMASPSTAATVGGGRGERPNLWSVRDGSSDATSSWENPTSGWNSASIGDPFRRDRGAGISKDYDYVFVGVPANSSSSSRGQYASSSSPSSFDSIFNGFADSGTKSSSSLPVYDKPVYDDDIFGGVPGTKSSSSVKYDDVFASLSSGSNHVSALPYEDLLENLGKQMPESRGGSDKRSGEKEEQDMSGFDELIPGFGRSSPPKKREDQEVSQQMSDISLDKPATSKPEDSFVILESVSNSKHSSSGLFSNPLENMSEPMNFGSLRVDASSVSDTIFDDVNAFDGISKSVPLSQQVQSTKSFDLQNSVGRNGIQNMDTYGKNAMVDQSPASNEPIETRDDIWLTVSEIPLQTQPTSAPPPSRSPPPLVIKKSPLGADTKRKENESFQHFPQSHPYNKKSTKPASVDELEDFAMGKPKTYTQHHEDFFFNEEELQKKIVAEAAMKEAMHRAEARFKHAKEARGIDRGAKVPRNEEYINEKANLDGEDLEDMERQEGSDHERTVKEREAKEEEKRLEKEREQEVDREREKARQAAARAIREARERAAAEARLKAERTAAETRQRAERAAVQRASAEARERAAAVARERAEKAAVEVREKAAAEAREKAAAEAKERERAAAEVREKAAAEVREKTATARERAAAEAREKAAAEARAAVERAAAEARVRAQRAAVERAAAEARERAAAAARERFATSAAAAVREHQKVENDLESFFSMGGARANSANTSSETMFDVKDQNKGSSDGTRRTSSGSSSTIRKASSTTNIVGDLTSIFGGPSSSGEFQEVEGESEKRRKARLERHQRTQELAAKALAEKNERDMQIQRDQAERHRIAEALDIEIKRWAAGKEGNLRALLSTLQYVLWPECGWQPVSLTDLIIAAAVKKVYRRATLCIHPDKVQQKGATLQQKYIAEKVFDLLKEAWNKFNSEELF</sequence>
<dbReference type="PANTHER" id="PTHR23172:SF19">
    <property type="entry name" value="J DOMAIN-CONTAINING PROTEIN"/>
    <property type="match status" value="1"/>
</dbReference>
<reference evidence="3 4" key="1">
    <citation type="submission" date="2022-12" db="EMBL/GenBank/DDBJ databases">
        <title>Chromosome-scale assembly of the Ensete ventricosum genome.</title>
        <authorList>
            <person name="Dussert Y."/>
            <person name="Stocks J."/>
            <person name="Wendawek A."/>
            <person name="Woldeyes F."/>
            <person name="Nichols R.A."/>
            <person name="Borrell J.S."/>
        </authorList>
    </citation>
    <scope>NUCLEOTIDE SEQUENCE [LARGE SCALE GENOMIC DNA]</scope>
    <source>
        <strain evidence="4">cv. Maze</strain>
        <tissue evidence="3">Seeds</tissue>
    </source>
</reference>
<dbReference type="AlphaFoldDB" id="A0AAV8RFL0"/>
<feature type="region of interest" description="Disordered" evidence="2">
    <location>
        <begin position="1"/>
        <end position="71"/>
    </location>
</feature>
<dbReference type="InterPro" id="IPR036869">
    <property type="entry name" value="J_dom_sf"/>
</dbReference>
<dbReference type="GO" id="GO:0030276">
    <property type="term" value="F:clathrin binding"/>
    <property type="evidence" value="ECO:0007669"/>
    <property type="project" value="TreeGrafter"/>
</dbReference>